<organism evidence="2">
    <name type="scientific">marine sediment metagenome</name>
    <dbReference type="NCBI Taxonomy" id="412755"/>
    <lineage>
        <taxon>unclassified sequences</taxon>
        <taxon>metagenomes</taxon>
        <taxon>ecological metagenomes</taxon>
    </lineage>
</organism>
<dbReference type="InterPro" id="IPR047589">
    <property type="entry name" value="DUF11_rpt"/>
</dbReference>
<dbReference type="Gene3D" id="2.60.40.740">
    <property type="match status" value="1"/>
</dbReference>
<evidence type="ECO:0000259" key="1">
    <source>
        <dbReference type="Pfam" id="PF24346"/>
    </source>
</evidence>
<accession>X1L985</accession>
<comment type="caution">
    <text evidence="2">The sequence shown here is derived from an EMBL/GenBank/DDBJ whole genome shotgun (WGS) entry which is preliminary data.</text>
</comment>
<dbReference type="InterPro" id="IPR051172">
    <property type="entry name" value="Chlamydia_OmcB"/>
</dbReference>
<dbReference type="PANTHER" id="PTHR34819:SF3">
    <property type="entry name" value="CELL SURFACE PROTEIN"/>
    <property type="match status" value="1"/>
</dbReference>
<dbReference type="InterPro" id="IPR055354">
    <property type="entry name" value="DUF7507"/>
</dbReference>
<feature type="domain" description="DUF7507" evidence="1">
    <location>
        <begin position="57"/>
        <end position="159"/>
    </location>
</feature>
<sequence length="195" mass="21301">MVIGSVFFFINRATQDEIRRFVEYVAQMRAERMEIDEDRRRGSGGSGGRDRVQPIIAIDMTKSADPTVVHDGDTVTYTYTMANTGNTPLSNVSISDDVIGNITYATGYQSGDANGDNQLDVNETWIFEGTYNVTSSDETPLENTAIAYGINGQGKTVESEQATASVDILRPGINMTKEATPSQVHDGDTVTYTYT</sequence>
<gene>
    <name evidence="2" type="ORF">S06H3_13625</name>
</gene>
<name>X1L985_9ZZZZ</name>
<protein>
    <recommendedName>
        <fullName evidence="1">DUF7507 domain-containing protein</fullName>
    </recommendedName>
</protein>
<proteinExistence type="predicted"/>
<dbReference type="AlphaFoldDB" id="X1L985"/>
<feature type="non-terminal residue" evidence="2">
    <location>
        <position position="195"/>
    </location>
</feature>
<dbReference type="NCBIfam" id="TIGR01451">
    <property type="entry name" value="B_ant_repeat"/>
    <property type="match status" value="1"/>
</dbReference>
<dbReference type="PANTHER" id="PTHR34819">
    <property type="entry name" value="LARGE CYSTEINE-RICH PERIPLASMIC PROTEIN OMCB"/>
    <property type="match status" value="1"/>
</dbReference>
<evidence type="ECO:0000313" key="2">
    <source>
        <dbReference type="EMBL" id="GAI15618.1"/>
    </source>
</evidence>
<reference evidence="2" key="1">
    <citation type="journal article" date="2014" name="Front. Microbiol.">
        <title>High frequency of phylogenetically diverse reductive dehalogenase-homologous genes in deep subseafloor sedimentary metagenomes.</title>
        <authorList>
            <person name="Kawai M."/>
            <person name="Futagami T."/>
            <person name="Toyoda A."/>
            <person name="Takaki Y."/>
            <person name="Nishi S."/>
            <person name="Hori S."/>
            <person name="Arai W."/>
            <person name="Tsubouchi T."/>
            <person name="Morono Y."/>
            <person name="Uchiyama I."/>
            <person name="Ito T."/>
            <person name="Fujiyama A."/>
            <person name="Inagaki F."/>
            <person name="Takami H."/>
        </authorList>
    </citation>
    <scope>NUCLEOTIDE SEQUENCE</scope>
    <source>
        <strain evidence="2">Expedition CK06-06</strain>
    </source>
</reference>
<dbReference type="EMBL" id="BARV01006655">
    <property type="protein sequence ID" value="GAI15618.1"/>
    <property type="molecule type" value="Genomic_DNA"/>
</dbReference>
<dbReference type="Pfam" id="PF24346">
    <property type="entry name" value="DUF7507"/>
    <property type="match status" value="1"/>
</dbReference>